<dbReference type="CDD" id="cd17748">
    <property type="entry name" value="BRCT_DNA_ligase_like"/>
    <property type="match status" value="1"/>
</dbReference>
<proteinExistence type="predicted"/>
<organism evidence="2 3">
    <name type="scientific">Psychrobacter nivimaris</name>
    <dbReference type="NCBI Taxonomy" id="281738"/>
    <lineage>
        <taxon>Bacteria</taxon>
        <taxon>Pseudomonadati</taxon>
        <taxon>Pseudomonadota</taxon>
        <taxon>Gammaproteobacteria</taxon>
        <taxon>Moraxellales</taxon>
        <taxon>Moraxellaceae</taxon>
        <taxon>Psychrobacter</taxon>
    </lineage>
</organism>
<feature type="region of interest" description="Disordered" evidence="1">
    <location>
        <begin position="653"/>
        <end position="672"/>
    </location>
</feature>
<sequence>MSLSFSQIQQAWQVQDPSLVDKLCTLATQAVAIPETPIPEHELTFDRFLDKIFSHQFREQHPEVQFAERVAMIVKLEANEGVYPLPDRYKIHIILTALWEDGSAYSRAILKQAITALPVSYGVWKGLKCIYKQAEFSQDYEIFGQIAAKIDLQRFNQTANSAVSLATKTYMSLRAWRYLRQLGQQMPIGYIDAAVSVLASYDAAMTAGSLEQTNSWVLNHICFHNSLDYGVNRFSSRSPRKLFDAKGRAFSEAWQRDPEPLIQLLAIAKNEAIRQFATDSLKHDFKTQLRDVSGETLQYLSAGQAHSKARDEMIVWLLENSPHFEKSKFQTLGLHQVVLQLLHSHYPAAYQYAIGYAKSYAQDLSLTELMLLAMSDYEPVRAFAINNILSRDPVAYIGVNGWGQLLDTEHHYQTASKQLSKHFTRRDLTPEWFFERLTSGRTHSVKFAIKKLPELYSAKELGTEYFISVAQQLDIPEQQDFSAHNGSYYNASDCNDSYCMDFTLDQLRRLDLSQVNAAVWQTLLLHPLSQSTITDWFDEDILSAATLDMSYWHALAYEPDWQVSEYVEQLKSADTPIKNWQKHLAFDEYLAENVRNWLSDVRRFAPIDLGFDWLMNLAHSEQALYREFAIERINKGFLPADFIAYLDSNEGDSTDNASSNSTDNQDSSSDAATEVDLTGQCYLFTGKMQSMTRGEAEKVVKAANGAISGAVNGKLDYLVIGDDGSPLYGNGRKGGKQVKAESLIADGAPLKIISETAFLQMLSGQSREVSEDDTFAGANALWHMATDDATAPISELAISYLSHHHEQICMALTDRPVDPDAIVPSSFFDAERVIPLLQHRNSQLRAFGLLLSEYEMATWQPTPALWLMMAESPYTEVTQLLKRALLDKPSVANRHYHVQSAQLNAGMLNTLIESKARVARQIGITLLQRHANFQDVQSLYRLTQSTDREVRYAAVTMLWKHYKARHVSPNWQPTSTDKDVVKNTDSSNQPVITEQSDRCLARLPAEIDQLLMLLRRGLFELPPGRLGGSQEPAASDSSKHKQQRYSDKRSASSQSYEATESDSNITLKPISASRAKLALIETFRDVALADSTFAALIMPTLFTFTHSAGKMERHACLVAVTRLLHRYPELSKNLQPVASA</sequence>
<dbReference type="InterPro" id="IPR036420">
    <property type="entry name" value="BRCT_dom_sf"/>
</dbReference>
<name>A0A6N7BZA1_9GAMM</name>
<evidence type="ECO:0000313" key="3">
    <source>
        <dbReference type="Proteomes" id="UP000471465"/>
    </source>
</evidence>
<feature type="compositionally biased region" description="Polar residues" evidence="1">
    <location>
        <begin position="983"/>
        <end position="993"/>
    </location>
</feature>
<feature type="region of interest" description="Disordered" evidence="1">
    <location>
        <begin position="969"/>
        <end position="993"/>
    </location>
</feature>
<dbReference type="Gene3D" id="3.40.50.10190">
    <property type="entry name" value="BRCT domain"/>
    <property type="match status" value="1"/>
</dbReference>
<dbReference type="RefSeq" id="WP_160021729.1">
    <property type="nucleotide sequence ID" value="NZ_VZIZ01000014.1"/>
</dbReference>
<feature type="compositionally biased region" description="Polar residues" evidence="1">
    <location>
        <begin position="1051"/>
        <end position="1063"/>
    </location>
</feature>
<evidence type="ECO:0008006" key="4">
    <source>
        <dbReference type="Google" id="ProtNLM"/>
    </source>
</evidence>
<protein>
    <recommendedName>
        <fullName evidence="4">BRCT domain-containing protein</fullName>
    </recommendedName>
</protein>
<reference evidence="2 3" key="1">
    <citation type="submission" date="2019-09" db="EMBL/GenBank/DDBJ databases">
        <title>Draft genome sequence of Psychrobacter nivimaris LAMA 639, in search for biotechnological relevant genes.</title>
        <authorList>
            <person name="Lima A.O.S."/>
            <person name="Staloch B.E.K."/>
            <person name="Freitas R.C."/>
            <person name="Niero H."/>
            <person name="Silva M.A.C."/>
        </authorList>
    </citation>
    <scope>NUCLEOTIDE SEQUENCE [LARGE SCALE GENOMIC DNA]</scope>
    <source>
        <strain evidence="2 3">LAMA 639</strain>
    </source>
</reference>
<accession>A0A6N7BZA1</accession>
<dbReference type="EMBL" id="VZIZ01000014">
    <property type="protein sequence ID" value="KAF0568954.1"/>
    <property type="molecule type" value="Genomic_DNA"/>
</dbReference>
<dbReference type="AlphaFoldDB" id="A0A6N7BZA1"/>
<feature type="compositionally biased region" description="Low complexity" evidence="1">
    <location>
        <begin position="654"/>
        <end position="672"/>
    </location>
</feature>
<evidence type="ECO:0000313" key="2">
    <source>
        <dbReference type="EMBL" id="KAF0568954.1"/>
    </source>
</evidence>
<comment type="caution">
    <text evidence="2">The sequence shown here is derived from an EMBL/GenBank/DDBJ whole genome shotgun (WGS) entry which is preliminary data.</text>
</comment>
<keyword evidence="3" id="KW-1185">Reference proteome</keyword>
<gene>
    <name evidence="2" type="ORF">FQV37_458</name>
</gene>
<evidence type="ECO:0000256" key="1">
    <source>
        <dbReference type="SAM" id="MobiDB-lite"/>
    </source>
</evidence>
<feature type="region of interest" description="Disordered" evidence="1">
    <location>
        <begin position="1024"/>
        <end position="1063"/>
    </location>
</feature>
<dbReference type="Proteomes" id="UP000471465">
    <property type="component" value="Unassembled WGS sequence"/>
</dbReference>